<dbReference type="AlphaFoldDB" id="A0A951QRE8"/>
<dbReference type="Gene3D" id="3.30.559.30">
    <property type="entry name" value="Nonribosomal peptide synthetase, condensation domain"/>
    <property type="match status" value="1"/>
</dbReference>
<organism evidence="2 3">
    <name type="scientific">Cyanomargarita calcarea GSE-NOS-MK-12-04C</name>
    <dbReference type="NCBI Taxonomy" id="2839659"/>
    <lineage>
        <taxon>Bacteria</taxon>
        <taxon>Bacillati</taxon>
        <taxon>Cyanobacteriota</taxon>
        <taxon>Cyanophyceae</taxon>
        <taxon>Nostocales</taxon>
        <taxon>Cyanomargaritaceae</taxon>
        <taxon>Cyanomargarita</taxon>
    </lineage>
</organism>
<dbReference type="InterPro" id="IPR052058">
    <property type="entry name" value="Alcohol_O-acetyltransferase"/>
</dbReference>
<dbReference type="PANTHER" id="PTHR28037:SF1">
    <property type="entry name" value="ALCOHOL O-ACETYLTRANSFERASE 1-RELATED"/>
    <property type="match status" value="1"/>
</dbReference>
<accession>A0A951QRE8</accession>
<reference evidence="2" key="2">
    <citation type="journal article" date="2022" name="Microbiol. Resour. Announc.">
        <title>Metagenome Sequencing to Explore Phylogenomics of Terrestrial Cyanobacteria.</title>
        <authorList>
            <person name="Ward R.D."/>
            <person name="Stajich J.E."/>
            <person name="Johansen J.R."/>
            <person name="Huntemann M."/>
            <person name="Clum A."/>
            <person name="Foster B."/>
            <person name="Foster B."/>
            <person name="Roux S."/>
            <person name="Palaniappan K."/>
            <person name="Varghese N."/>
            <person name="Mukherjee S."/>
            <person name="Reddy T.B.K."/>
            <person name="Daum C."/>
            <person name="Copeland A."/>
            <person name="Chen I.A."/>
            <person name="Ivanova N.N."/>
            <person name="Kyrpides N.C."/>
            <person name="Shapiro N."/>
            <person name="Eloe-Fadrosh E.A."/>
            <person name="Pietrasiak N."/>
        </authorList>
    </citation>
    <scope>NUCLEOTIDE SEQUENCE</scope>
    <source>
        <strain evidence="2">GSE-NOS-MK-12-04C</strain>
    </source>
</reference>
<name>A0A951QRE8_9CYAN</name>
<dbReference type="InterPro" id="IPR001242">
    <property type="entry name" value="Condensation_dom"/>
</dbReference>
<dbReference type="SUPFAM" id="SSF52777">
    <property type="entry name" value="CoA-dependent acyltransferases"/>
    <property type="match status" value="2"/>
</dbReference>
<dbReference type="PANTHER" id="PTHR28037">
    <property type="entry name" value="ALCOHOL O-ACETYLTRANSFERASE 1-RELATED"/>
    <property type="match status" value="1"/>
</dbReference>
<dbReference type="Pfam" id="PF00668">
    <property type="entry name" value="Condensation"/>
    <property type="match status" value="1"/>
</dbReference>
<dbReference type="GO" id="GO:0003824">
    <property type="term" value="F:catalytic activity"/>
    <property type="evidence" value="ECO:0007669"/>
    <property type="project" value="InterPro"/>
</dbReference>
<evidence type="ECO:0000313" key="3">
    <source>
        <dbReference type="Proteomes" id="UP000729701"/>
    </source>
</evidence>
<dbReference type="InterPro" id="IPR023213">
    <property type="entry name" value="CAT-like_dom_sf"/>
</dbReference>
<reference evidence="2" key="1">
    <citation type="submission" date="2021-05" db="EMBL/GenBank/DDBJ databases">
        <authorList>
            <person name="Pietrasiak N."/>
            <person name="Ward R."/>
            <person name="Stajich J.E."/>
            <person name="Kurbessoian T."/>
        </authorList>
    </citation>
    <scope>NUCLEOTIDE SEQUENCE</scope>
    <source>
        <strain evidence="2">GSE-NOS-MK-12-04C</strain>
    </source>
</reference>
<evidence type="ECO:0000259" key="1">
    <source>
        <dbReference type="Pfam" id="PF00668"/>
    </source>
</evidence>
<dbReference type="EMBL" id="JAHHGZ010000029">
    <property type="protein sequence ID" value="MBW4670276.1"/>
    <property type="molecule type" value="Genomic_DNA"/>
</dbReference>
<dbReference type="GO" id="GO:0008610">
    <property type="term" value="P:lipid biosynthetic process"/>
    <property type="evidence" value="ECO:0007669"/>
    <property type="project" value="UniProtKB-ARBA"/>
</dbReference>
<comment type="caution">
    <text evidence="2">The sequence shown here is derived from an EMBL/GenBank/DDBJ whole genome shotgun (WGS) entry which is preliminary data.</text>
</comment>
<feature type="domain" description="Condensation" evidence="1">
    <location>
        <begin position="29"/>
        <end position="314"/>
    </location>
</feature>
<dbReference type="Proteomes" id="UP000729701">
    <property type="component" value="Unassembled WGS sequence"/>
</dbReference>
<gene>
    <name evidence="2" type="ORF">KME60_23400</name>
</gene>
<protein>
    <recommendedName>
        <fullName evidence="1">Condensation domain-containing protein</fullName>
    </recommendedName>
</protein>
<proteinExistence type="predicted"/>
<sequence length="448" mass="50340">MNYPNRKLGLIENLFDIIHDLGGMIDVNVARIEGSITPVILQQALDLLQKRHPMLQFHIVKLEDGAYFQSKGTTKIPLRVIDKQNENQWLQIAEDELHEKFPNDTSPLCRVTLLSSAENSISEIIATFHHAITDGISCMLFIDELLSYCQKIAADEDIPLFVTMQLLPALENLIDSSLTSKNNIVEEQTKEVIPTPQLIIEEEAPISDRRTCLVPRILNKEMTIMLINRCKQEETTVHGALCAAMLSAVAENAFTGTINLSCGSNVNLRQSCQPEVATNYIGCFISIVEEIHTLEENTKFWDLARECKSKISHSISLGIPINRICDAKLQYVNQDMILEISKHQMGRKNTIELSNRGKFNVAKKYGELKLKELYFATGQHLVGGSFWLGVVTFHEQLFCTFAHIVPLVSTKTAELLADSVMVNIQKACMSESFTLSKLNENEVAFSKD</sequence>
<evidence type="ECO:0000313" key="2">
    <source>
        <dbReference type="EMBL" id="MBW4670276.1"/>
    </source>
</evidence>
<dbReference type="Gene3D" id="3.30.559.10">
    <property type="entry name" value="Chloramphenicol acetyltransferase-like domain"/>
    <property type="match status" value="1"/>
</dbReference>